<evidence type="ECO:0000313" key="3">
    <source>
        <dbReference type="Proteomes" id="UP000527616"/>
    </source>
</evidence>
<evidence type="ECO:0000259" key="1">
    <source>
        <dbReference type="Pfam" id="PF01814"/>
    </source>
</evidence>
<accession>A0A7Z0IKP5</accession>
<dbReference type="EMBL" id="JACBZS010000001">
    <property type="protein sequence ID" value="NYI70746.1"/>
    <property type="molecule type" value="Genomic_DNA"/>
</dbReference>
<gene>
    <name evidence="2" type="ORF">GGQ54_001306</name>
</gene>
<evidence type="ECO:0000313" key="2">
    <source>
        <dbReference type="EMBL" id="NYI70746.1"/>
    </source>
</evidence>
<reference evidence="2 3" key="1">
    <citation type="submission" date="2020-07" db="EMBL/GenBank/DDBJ databases">
        <title>Sequencing the genomes of 1000 actinobacteria strains.</title>
        <authorList>
            <person name="Klenk H.-P."/>
        </authorList>
    </citation>
    <scope>NUCLEOTIDE SEQUENCE [LARGE SCALE GENOMIC DNA]</scope>
    <source>
        <strain evidence="2 3">DSM 103164</strain>
    </source>
</reference>
<dbReference type="Pfam" id="PF01814">
    <property type="entry name" value="Hemerythrin"/>
    <property type="match status" value="1"/>
</dbReference>
<feature type="domain" description="Hemerythrin-like" evidence="1">
    <location>
        <begin position="13"/>
        <end position="142"/>
    </location>
</feature>
<comment type="caution">
    <text evidence="2">The sequence shown here is derived from an EMBL/GenBank/DDBJ whole genome shotgun (WGS) entry which is preliminary data.</text>
</comment>
<sequence length="160" mass="17900">MTRERAVAWALELQAAHHQLETQLRDARAEVSRLTPAQPSPQGDLLVHCVGFCKALQAHHESEDDHLFPLIVEQDPALTPTIEALKADHIRLAGLLGEFRAILDQLRAAVSPQARGEADRKLDVLHRLVADHFASEENKLNRALHALQEPPDHRRQLLGL</sequence>
<dbReference type="InterPro" id="IPR012312">
    <property type="entry name" value="Hemerythrin-like"/>
</dbReference>
<dbReference type="RefSeq" id="WP_179444661.1">
    <property type="nucleotide sequence ID" value="NZ_JACBZS010000001.1"/>
</dbReference>
<proteinExistence type="predicted"/>
<dbReference type="Gene3D" id="1.20.120.520">
    <property type="entry name" value="nmb1532 protein domain like"/>
    <property type="match status" value="1"/>
</dbReference>
<keyword evidence="3" id="KW-1185">Reference proteome</keyword>
<name>A0A7Z0IKP5_9ACTN</name>
<protein>
    <submittedName>
        <fullName evidence="2">Hemerythrin-like domain-containing protein</fullName>
    </submittedName>
</protein>
<dbReference type="Proteomes" id="UP000527616">
    <property type="component" value="Unassembled WGS sequence"/>
</dbReference>
<organism evidence="2 3">
    <name type="scientific">Naumannella cuiyingiana</name>
    <dbReference type="NCBI Taxonomy" id="1347891"/>
    <lineage>
        <taxon>Bacteria</taxon>
        <taxon>Bacillati</taxon>
        <taxon>Actinomycetota</taxon>
        <taxon>Actinomycetes</taxon>
        <taxon>Propionibacteriales</taxon>
        <taxon>Propionibacteriaceae</taxon>
        <taxon>Naumannella</taxon>
    </lineage>
</organism>
<dbReference type="AlphaFoldDB" id="A0A7Z0IKP5"/>